<feature type="compositionally biased region" description="Polar residues" evidence="9">
    <location>
        <begin position="105"/>
        <end position="126"/>
    </location>
</feature>
<dbReference type="EMBL" id="VXAB01007545">
    <property type="protein sequence ID" value="NXJ10480.1"/>
    <property type="molecule type" value="Genomic_DNA"/>
</dbReference>
<dbReference type="InterPro" id="IPR038889">
    <property type="entry name" value="Shugoshin1/2"/>
</dbReference>
<evidence type="ECO:0000313" key="11">
    <source>
        <dbReference type="Proteomes" id="UP000522663"/>
    </source>
</evidence>
<gene>
    <name evidence="10" type="primary">Sgo2</name>
    <name evidence="10" type="ORF">ODOGUJ_R12147</name>
</gene>
<evidence type="ECO:0000256" key="9">
    <source>
        <dbReference type="SAM" id="MobiDB-lite"/>
    </source>
</evidence>
<evidence type="ECO:0000256" key="2">
    <source>
        <dbReference type="ARBA" id="ARBA00010845"/>
    </source>
</evidence>
<dbReference type="GO" id="GO:0051177">
    <property type="term" value="P:meiotic sister chromatid cohesion"/>
    <property type="evidence" value="ECO:0007669"/>
    <property type="project" value="TreeGrafter"/>
</dbReference>
<evidence type="ECO:0000256" key="8">
    <source>
        <dbReference type="ARBA" id="ARBA00023328"/>
    </source>
</evidence>
<accession>A0A7K9YMZ8</accession>
<keyword evidence="4" id="KW-0132">Cell division</keyword>
<keyword evidence="5" id="KW-0159">Chromosome partition</keyword>
<dbReference type="Proteomes" id="UP000522663">
    <property type="component" value="Unassembled WGS sequence"/>
</dbReference>
<keyword evidence="11" id="KW-1185">Reference proteome</keyword>
<keyword evidence="7" id="KW-0131">Cell cycle</keyword>
<organism evidence="10 11">
    <name type="scientific">Odontophorus gujanensis</name>
    <name type="common">marbled wood quail</name>
    <dbReference type="NCBI Taxonomy" id="886794"/>
    <lineage>
        <taxon>Eukaryota</taxon>
        <taxon>Metazoa</taxon>
        <taxon>Chordata</taxon>
        <taxon>Craniata</taxon>
        <taxon>Vertebrata</taxon>
        <taxon>Euteleostomi</taxon>
        <taxon>Archelosauria</taxon>
        <taxon>Archosauria</taxon>
        <taxon>Dinosauria</taxon>
        <taxon>Saurischia</taxon>
        <taxon>Theropoda</taxon>
        <taxon>Coelurosauria</taxon>
        <taxon>Aves</taxon>
        <taxon>Neognathae</taxon>
        <taxon>Galloanserae</taxon>
        <taxon>Galliformes</taxon>
        <taxon>Odontophoridae</taxon>
        <taxon>Odontophorus</taxon>
    </lineage>
</organism>
<evidence type="ECO:0000313" key="10">
    <source>
        <dbReference type="EMBL" id="NXJ10480.1"/>
    </source>
</evidence>
<reference evidence="10 11" key="1">
    <citation type="submission" date="2019-09" db="EMBL/GenBank/DDBJ databases">
        <title>Bird 10,000 Genomes (B10K) Project - Family phase.</title>
        <authorList>
            <person name="Zhang G."/>
        </authorList>
    </citation>
    <scope>NUCLEOTIDE SEQUENCE [LARGE SCALE GENOMIC DNA]</scope>
    <source>
        <strain evidence="10">B10K-DU-001-53</strain>
        <tissue evidence="10">Muscle</tissue>
    </source>
</reference>
<evidence type="ECO:0000256" key="4">
    <source>
        <dbReference type="ARBA" id="ARBA00022618"/>
    </source>
</evidence>
<protein>
    <submittedName>
        <fullName evidence="10">SGO2 protein</fullName>
    </submittedName>
</protein>
<feature type="non-terminal residue" evidence="10">
    <location>
        <position position="1"/>
    </location>
</feature>
<proteinExistence type="inferred from homology"/>
<dbReference type="GO" id="GO:0051301">
    <property type="term" value="P:cell division"/>
    <property type="evidence" value="ECO:0007669"/>
    <property type="project" value="UniProtKB-KW"/>
</dbReference>
<feature type="region of interest" description="Disordered" evidence="9">
    <location>
        <begin position="76"/>
        <end position="132"/>
    </location>
</feature>
<feature type="compositionally biased region" description="Basic and acidic residues" evidence="9">
    <location>
        <begin position="76"/>
        <end position="85"/>
    </location>
</feature>
<dbReference type="PANTHER" id="PTHR21577">
    <property type="entry name" value="SHUGOSHIN"/>
    <property type="match status" value="1"/>
</dbReference>
<feature type="compositionally biased region" description="Basic and acidic residues" evidence="9">
    <location>
        <begin position="93"/>
        <end position="104"/>
    </location>
</feature>
<comment type="similarity">
    <text evidence="2">Belongs to the shugoshin family.</text>
</comment>
<evidence type="ECO:0000256" key="1">
    <source>
        <dbReference type="ARBA" id="ARBA00004584"/>
    </source>
</evidence>
<keyword evidence="6" id="KW-0175">Coiled coil</keyword>
<name>A0A7K9YMZ8_9GALL</name>
<evidence type="ECO:0000256" key="3">
    <source>
        <dbReference type="ARBA" id="ARBA00022454"/>
    </source>
</evidence>
<dbReference type="OrthoDB" id="5990092at2759"/>
<keyword evidence="8" id="KW-0137">Centromere</keyword>
<dbReference type="GO" id="GO:0007059">
    <property type="term" value="P:chromosome segregation"/>
    <property type="evidence" value="ECO:0007669"/>
    <property type="project" value="UniProtKB-KW"/>
</dbReference>
<sequence length="132" mass="14850">SRVIPSQLGFSSVCKETLPTDGMKSEETVYDADMELTASDAGELLTVASKDKLHKNNNANSDKVLANFRKVKYSKREKEKIKNKTEVSSNFYAEEKHARTDKNISETTDPPTQLLQSQTEQLPAQNSREKQN</sequence>
<feature type="non-terminal residue" evidence="10">
    <location>
        <position position="132"/>
    </location>
</feature>
<dbReference type="GO" id="GO:0000776">
    <property type="term" value="C:kinetochore"/>
    <property type="evidence" value="ECO:0007669"/>
    <property type="project" value="TreeGrafter"/>
</dbReference>
<comment type="subcellular location">
    <subcellularLocation>
        <location evidence="1">Chromosome</location>
        <location evidence="1">Centromere</location>
    </subcellularLocation>
</comment>
<dbReference type="AlphaFoldDB" id="A0A7K9YMZ8"/>
<evidence type="ECO:0000256" key="6">
    <source>
        <dbReference type="ARBA" id="ARBA00023054"/>
    </source>
</evidence>
<comment type="caution">
    <text evidence="10">The sequence shown here is derived from an EMBL/GenBank/DDBJ whole genome shotgun (WGS) entry which is preliminary data.</text>
</comment>
<keyword evidence="3" id="KW-0158">Chromosome</keyword>
<evidence type="ECO:0000256" key="7">
    <source>
        <dbReference type="ARBA" id="ARBA00023306"/>
    </source>
</evidence>
<evidence type="ECO:0000256" key="5">
    <source>
        <dbReference type="ARBA" id="ARBA00022829"/>
    </source>
</evidence>
<dbReference type="PANTHER" id="PTHR21577:SF3">
    <property type="entry name" value="SHUGOSHIN 1-RELATED"/>
    <property type="match status" value="1"/>
</dbReference>